<reference evidence="2 3" key="1">
    <citation type="submission" date="2016-10" db="EMBL/GenBank/DDBJ databases">
        <authorList>
            <person name="de Groot N.N."/>
        </authorList>
    </citation>
    <scope>NUCLEOTIDE SEQUENCE [LARGE SCALE GENOMIC DNA]</scope>
    <source>
        <strain evidence="2 3">CGMCC 1.11030</strain>
    </source>
</reference>
<dbReference type="Pfam" id="PF10123">
    <property type="entry name" value="Mu-like_Pro"/>
    <property type="match status" value="1"/>
</dbReference>
<evidence type="ECO:0000313" key="2">
    <source>
        <dbReference type="EMBL" id="SFJ29326.1"/>
    </source>
</evidence>
<dbReference type="Proteomes" id="UP000199377">
    <property type="component" value="Unassembled WGS sequence"/>
</dbReference>
<name>A0A1I3Q884_9RHOB</name>
<dbReference type="InterPro" id="IPR012106">
    <property type="entry name" value="Phage_Mu_Gp1"/>
</dbReference>
<protein>
    <submittedName>
        <fullName evidence="2">Mu-like prophage I protein</fullName>
    </submittedName>
</protein>
<organism evidence="2 3">
    <name type="scientific">Albimonas pacifica</name>
    <dbReference type="NCBI Taxonomy" id="1114924"/>
    <lineage>
        <taxon>Bacteria</taxon>
        <taxon>Pseudomonadati</taxon>
        <taxon>Pseudomonadota</taxon>
        <taxon>Alphaproteobacteria</taxon>
        <taxon>Rhodobacterales</taxon>
        <taxon>Paracoccaceae</taxon>
        <taxon>Albimonas</taxon>
    </lineage>
</organism>
<feature type="non-terminal residue" evidence="2">
    <location>
        <position position="174"/>
    </location>
</feature>
<gene>
    <name evidence="2" type="ORF">SAMN05216258_1291</name>
</gene>
<evidence type="ECO:0000313" key="3">
    <source>
        <dbReference type="Proteomes" id="UP000199377"/>
    </source>
</evidence>
<evidence type="ECO:0000256" key="1">
    <source>
        <dbReference type="SAM" id="MobiDB-lite"/>
    </source>
</evidence>
<sequence>MRTHPHIAMMAEQPLPAPDKGADAPEWIHLLPAPADGLVQTADSRGPYRLERAALQSVIDRSFERAPQLEIDINHSSFTAAKTGGRSDAVGWIVAMQTRDDGIWGQVEWTDEGRKLVAGKAYRRISPVVYHDRDKNLLSIANASLVNRPNLRGLAALNSEEALMDEVLAKLKKM</sequence>
<dbReference type="STRING" id="1114924.SAMN05216258_1291"/>
<feature type="region of interest" description="Disordered" evidence="1">
    <location>
        <begin position="1"/>
        <end position="20"/>
    </location>
</feature>
<dbReference type="AlphaFoldDB" id="A0A1I3Q884"/>
<dbReference type="RefSeq" id="WP_218161133.1">
    <property type="nucleotide sequence ID" value="NZ_FOQH01000029.1"/>
</dbReference>
<accession>A0A1I3Q884</accession>
<dbReference type="EMBL" id="FOQH01000029">
    <property type="protein sequence ID" value="SFJ29326.1"/>
    <property type="molecule type" value="Genomic_DNA"/>
</dbReference>
<proteinExistence type="predicted"/>
<keyword evidence="3" id="KW-1185">Reference proteome</keyword>